<protein>
    <submittedName>
        <fullName evidence="2">Tetratricopeptide repeat protein</fullName>
    </submittedName>
</protein>
<feature type="chain" id="PRO_5046068560" evidence="1">
    <location>
        <begin position="23"/>
        <end position="443"/>
    </location>
</feature>
<comment type="caution">
    <text evidence="2">The sequence shown here is derived from an EMBL/GenBank/DDBJ whole genome shotgun (WGS) entry which is preliminary data.</text>
</comment>
<evidence type="ECO:0000313" key="3">
    <source>
        <dbReference type="Proteomes" id="UP000646484"/>
    </source>
</evidence>
<evidence type="ECO:0000313" key="2">
    <source>
        <dbReference type="EMBL" id="MBC5619827.1"/>
    </source>
</evidence>
<name>A0ABR7CWD0_9BACT</name>
<dbReference type="InterPro" id="IPR011990">
    <property type="entry name" value="TPR-like_helical_dom_sf"/>
</dbReference>
<feature type="signal peptide" evidence="1">
    <location>
        <begin position="1"/>
        <end position="22"/>
    </location>
</feature>
<dbReference type="EMBL" id="JACOOH010000001">
    <property type="protein sequence ID" value="MBC5619827.1"/>
    <property type="molecule type" value="Genomic_DNA"/>
</dbReference>
<dbReference type="Gene3D" id="1.25.40.10">
    <property type="entry name" value="Tetratricopeptide repeat domain"/>
    <property type="match status" value="1"/>
</dbReference>
<dbReference type="Proteomes" id="UP000646484">
    <property type="component" value="Unassembled WGS sequence"/>
</dbReference>
<sequence length="443" mass="50510">MTMKKIAVLALGMCLFTIGTKAQTLESKFGLDSANTILNASLYTEYFKQKNFEEALAPWRYVFLNAPAFQLNTYVRGEVIMEYMIRKTKKKEYVDTLMMVFDRRNQYMKNNPNNKEGIVLGKKGMAQFKYANGDINMIKDAFHNMMKSYELEKDVPPMQVHMTFQVACALAKENQLTKDDFINLYIDFADFVDKQASSGEKGCDDYLVCKANLEAMFIDSGLADCMTLNDLLVKKYEANKDSLSVLKDIYKLLKKQDCTDLPLYATIAESIYHKEPSAEAAYGLAIMFYRKNDIPKFEQYLKEAIDKTDNETDRADYNLNLAQVYLSTKRDYQQAKKYALAALKSNPNLGQAYLTIGLAYASASNSYEGDEFEKRTVFWAAVDKFTKAKQVDPSVAEKANEFISKYSVYFPSKEDAFFRSITSGATVKVGGWINETTTARFKE</sequence>
<evidence type="ECO:0000256" key="1">
    <source>
        <dbReference type="SAM" id="SignalP"/>
    </source>
</evidence>
<reference evidence="2 3" key="1">
    <citation type="submission" date="2020-08" db="EMBL/GenBank/DDBJ databases">
        <title>Genome public.</title>
        <authorList>
            <person name="Liu C."/>
            <person name="Sun Q."/>
        </authorList>
    </citation>
    <scope>NUCLEOTIDE SEQUENCE [LARGE SCALE GENOMIC DNA]</scope>
    <source>
        <strain evidence="2 3">NSJ-56</strain>
    </source>
</reference>
<keyword evidence="3" id="KW-1185">Reference proteome</keyword>
<organism evidence="2 3">
    <name type="scientific">Butyricimonas hominis</name>
    <dbReference type="NCBI Taxonomy" id="2763032"/>
    <lineage>
        <taxon>Bacteria</taxon>
        <taxon>Pseudomonadati</taxon>
        <taxon>Bacteroidota</taxon>
        <taxon>Bacteroidia</taxon>
        <taxon>Bacteroidales</taxon>
        <taxon>Odoribacteraceae</taxon>
        <taxon>Butyricimonas</taxon>
    </lineage>
</organism>
<proteinExistence type="predicted"/>
<keyword evidence="1" id="KW-0732">Signal</keyword>
<dbReference type="SUPFAM" id="SSF48452">
    <property type="entry name" value="TPR-like"/>
    <property type="match status" value="1"/>
</dbReference>
<accession>A0ABR7CWD0</accession>
<gene>
    <name evidence="2" type="ORF">H8S64_01805</name>
</gene>